<proteinExistence type="predicted"/>
<keyword evidence="3" id="KW-1185">Reference proteome</keyword>
<gene>
    <name evidence="2" type="ORF">HCU67_06080</name>
</gene>
<name>A0ABX1GR38_9FLAO</name>
<dbReference type="SUPFAM" id="SSF48498">
    <property type="entry name" value="Tetracyclin repressor-like, C-terminal domain"/>
    <property type="match status" value="1"/>
</dbReference>
<reference evidence="2 3" key="1">
    <citation type="submission" date="2020-04" db="EMBL/GenBank/DDBJ databases">
        <authorList>
            <person name="Yoon J."/>
        </authorList>
    </citation>
    <scope>NUCLEOTIDE SEQUENCE [LARGE SCALE GENOMIC DNA]</scope>
    <source>
        <strain evidence="2 3">DJ-13</strain>
    </source>
</reference>
<feature type="domain" description="Tetracyclin repressor-like C-terminal" evidence="1">
    <location>
        <begin position="84"/>
        <end position="209"/>
    </location>
</feature>
<evidence type="ECO:0000259" key="1">
    <source>
        <dbReference type="Pfam" id="PF17931"/>
    </source>
</evidence>
<accession>A0ABX1GR38</accession>
<comment type="caution">
    <text evidence="2">The sequence shown here is derived from an EMBL/GenBank/DDBJ whole genome shotgun (WGS) entry which is preliminary data.</text>
</comment>
<sequence>MANQQKITEEDLIDFYMDAVVRLQGKPDSIENLGEHYDFDANSFHEHYKDFEELDKAIFRTLFDVSIATLAESSEYPSFDKKDKLLSLYYTFFENLTLNREFILITLKDYGLSLGTISLFSELKQSFDGFVDSLAMEPLNLTSSLESFQKKSIKEGFWVQFLLTIKFWMSDDSQRCEKTDIFIEKSVNTALELLNTKSLHNIIDLGKFLYAEKIKSKENE</sequence>
<protein>
    <submittedName>
        <fullName evidence="2">TetR/AcrR family transcriptional regulator</fullName>
    </submittedName>
</protein>
<evidence type="ECO:0000313" key="2">
    <source>
        <dbReference type="EMBL" id="NKI31506.1"/>
    </source>
</evidence>
<dbReference type="EMBL" id="JAAWWL010000001">
    <property type="protein sequence ID" value="NKI31506.1"/>
    <property type="molecule type" value="Genomic_DNA"/>
</dbReference>
<dbReference type="Proteomes" id="UP000718451">
    <property type="component" value="Unassembled WGS sequence"/>
</dbReference>
<organism evidence="2 3">
    <name type="scientific">Croceivirga thetidis</name>
    <dbReference type="NCBI Taxonomy" id="2721623"/>
    <lineage>
        <taxon>Bacteria</taxon>
        <taxon>Pseudomonadati</taxon>
        <taxon>Bacteroidota</taxon>
        <taxon>Flavobacteriia</taxon>
        <taxon>Flavobacteriales</taxon>
        <taxon>Flavobacteriaceae</taxon>
        <taxon>Croceivirga</taxon>
    </lineage>
</organism>
<dbReference type="RefSeq" id="WP_168551676.1">
    <property type="nucleotide sequence ID" value="NZ_JAAWWL010000001.1"/>
</dbReference>
<dbReference type="InterPro" id="IPR041673">
    <property type="entry name" value="TetR_C_23"/>
</dbReference>
<evidence type="ECO:0000313" key="3">
    <source>
        <dbReference type="Proteomes" id="UP000718451"/>
    </source>
</evidence>
<dbReference type="Pfam" id="PF17931">
    <property type="entry name" value="TetR_C_23"/>
    <property type="match status" value="1"/>
</dbReference>
<dbReference type="InterPro" id="IPR036271">
    <property type="entry name" value="Tet_transcr_reg_TetR-rel_C_sf"/>
</dbReference>